<evidence type="ECO:0000313" key="2">
    <source>
        <dbReference type="EMBL" id="MDR6938768.1"/>
    </source>
</evidence>
<protein>
    <submittedName>
        <fullName evidence="2">NitT/TauT family transport system substrate-binding protein</fullName>
    </submittedName>
</protein>
<dbReference type="InterPro" id="IPR027939">
    <property type="entry name" value="NMT1/THI5"/>
</dbReference>
<accession>A0ABU1T076</accession>
<dbReference type="SMART" id="SM00062">
    <property type="entry name" value="PBPb"/>
    <property type="match status" value="1"/>
</dbReference>
<evidence type="ECO:0000313" key="3">
    <source>
        <dbReference type="Proteomes" id="UP001266099"/>
    </source>
</evidence>
<comment type="caution">
    <text evidence="2">The sequence shown here is derived from an EMBL/GenBank/DDBJ whole genome shotgun (WGS) entry which is preliminary data.</text>
</comment>
<dbReference type="Proteomes" id="UP001266099">
    <property type="component" value="Unassembled WGS sequence"/>
</dbReference>
<sequence>MLALTACTIGNTGKTDVNSEQNTGKASATKLTVGLTYIPDIQFSPLYVAAAKGYFQEAGLDVNLRHHGPQETLFGALQAGEEDIVFAGGDEMMQARSTGIDVVNWATMYQQYPVLLIAPKAAQIKSWSDLAGKKVGLPGPYGENYYGLLAALQIHGLTDKVQIEFIGYTQAAALQAKRVDAIIGFANNDPIALRNAGLDVVNIGLTDGTQPPLVGVGFGSMSNNIHPEVYHKFLHCIERAVQEASADPETVLTITEKYVPSLSEATARKNAREVLQETLRLYRGTGEFGQQNPTIWKQMAKFLAENNILEGPVAAEESYTTAVLTAASN</sequence>
<dbReference type="PANTHER" id="PTHR31528:SF15">
    <property type="entry name" value="RIBOFLAVIN-BINDING PROTEIN RIBY"/>
    <property type="match status" value="1"/>
</dbReference>
<feature type="domain" description="Solute-binding protein family 3/N-terminal" evidence="1">
    <location>
        <begin position="30"/>
        <end position="262"/>
    </location>
</feature>
<keyword evidence="3" id="KW-1185">Reference proteome</keyword>
<evidence type="ECO:0000259" key="1">
    <source>
        <dbReference type="SMART" id="SM00062"/>
    </source>
</evidence>
<dbReference type="InterPro" id="IPR001638">
    <property type="entry name" value="Solute-binding_3/MltF_N"/>
</dbReference>
<dbReference type="Gene3D" id="3.40.190.10">
    <property type="entry name" value="Periplasmic binding protein-like II"/>
    <property type="match status" value="2"/>
</dbReference>
<gene>
    <name evidence="2" type="ORF">J2S36_000311</name>
</gene>
<dbReference type="PANTHER" id="PTHR31528">
    <property type="entry name" value="4-AMINO-5-HYDROXYMETHYL-2-METHYLPYRIMIDINE PHOSPHATE SYNTHASE THI11-RELATED"/>
    <property type="match status" value="1"/>
</dbReference>
<proteinExistence type="predicted"/>
<dbReference type="Pfam" id="PF09084">
    <property type="entry name" value="NMT1"/>
    <property type="match status" value="1"/>
</dbReference>
<dbReference type="SUPFAM" id="SSF53850">
    <property type="entry name" value="Periplasmic binding protein-like II"/>
    <property type="match status" value="1"/>
</dbReference>
<dbReference type="EMBL" id="JAVDUJ010000001">
    <property type="protein sequence ID" value="MDR6938768.1"/>
    <property type="molecule type" value="Genomic_DNA"/>
</dbReference>
<reference evidence="2 3" key="1">
    <citation type="submission" date="2023-07" db="EMBL/GenBank/DDBJ databases">
        <title>Sequencing the genomes of 1000 actinobacteria strains.</title>
        <authorList>
            <person name="Klenk H.-P."/>
        </authorList>
    </citation>
    <scope>NUCLEOTIDE SEQUENCE [LARGE SCALE GENOMIC DNA]</scope>
    <source>
        <strain evidence="2 3">DSM 15539</strain>
    </source>
</reference>
<organism evidence="2 3">
    <name type="scientific">Arcanobacterium hippocoleae</name>
    <dbReference type="NCBI Taxonomy" id="149017"/>
    <lineage>
        <taxon>Bacteria</taxon>
        <taxon>Bacillati</taxon>
        <taxon>Actinomycetota</taxon>
        <taxon>Actinomycetes</taxon>
        <taxon>Actinomycetales</taxon>
        <taxon>Actinomycetaceae</taxon>
        <taxon>Arcanobacterium</taxon>
    </lineage>
</organism>
<dbReference type="InterPro" id="IPR015168">
    <property type="entry name" value="SsuA/THI5"/>
</dbReference>
<name>A0ABU1T076_9ACTO</name>
<dbReference type="RefSeq" id="WP_309954838.1">
    <property type="nucleotide sequence ID" value="NZ_JAVDUJ010000001.1"/>
</dbReference>